<dbReference type="EMBL" id="GDID01005185">
    <property type="protein sequence ID" value="JAP91421.1"/>
    <property type="molecule type" value="Transcribed_RNA"/>
</dbReference>
<dbReference type="InterPro" id="IPR002110">
    <property type="entry name" value="Ankyrin_rpt"/>
</dbReference>
<feature type="non-terminal residue" evidence="2">
    <location>
        <position position="197"/>
    </location>
</feature>
<accession>A0A146K791</accession>
<dbReference type="AlphaFoldDB" id="A0A146K791"/>
<feature type="non-terminal residue" evidence="2">
    <location>
        <position position="1"/>
    </location>
</feature>
<organism evidence="2">
    <name type="scientific">Trepomonas sp. PC1</name>
    <dbReference type="NCBI Taxonomy" id="1076344"/>
    <lineage>
        <taxon>Eukaryota</taxon>
        <taxon>Metamonada</taxon>
        <taxon>Diplomonadida</taxon>
        <taxon>Hexamitidae</taxon>
        <taxon>Hexamitinae</taxon>
        <taxon>Trepomonas</taxon>
    </lineage>
</organism>
<name>A0A146K791_9EUKA</name>
<evidence type="ECO:0000313" key="2">
    <source>
        <dbReference type="EMBL" id="JAP91421.1"/>
    </source>
</evidence>
<dbReference type="Gene3D" id="1.25.40.20">
    <property type="entry name" value="Ankyrin repeat-containing domain"/>
    <property type="match status" value="1"/>
</dbReference>
<feature type="coiled-coil region" evidence="1">
    <location>
        <begin position="137"/>
        <end position="185"/>
    </location>
</feature>
<keyword evidence="1" id="KW-0175">Coiled coil</keyword>
<dbReference type="SUPFAM" id="SSF48403">
    <property type="entry name" value="Ankyrin repeat"/>
    <property type="match status" value="1"/>
</dbReference>
<dbReference type="InterPro" id="IPR036770">
    <property type="entry name" value="Ankyrin_rpt-contain_sf"/>
</dbReference>
<reference evidence="2" key="1">
    <citation type="submission" date="2015-07" db="EMBL/GenBank/DDBJ databases">
        <title>Adaptation to a free-living lifestyle via gene acquisitions in the diplomonad Trepomonas sp. PC1.</title>
        <authorList>
            <person name="Xu F."/>
            <person name="Jerlstrom-Hultqvist J."/>
            <person name="Kolisko M."/>
            <person name="Simpson A.G.B."/>
            <person name="Roger A.J."/>
            <person name="Svard S.G."/>
            <person name="Andersson J.O."/>
        </authorList>
    </citation>
    <scope>NUCLEOTIDE SEQUENCE</scope>
    <source>
        <strain evidence="2">PC1</strain>
    </source>
</reference>
<proteinExistence type="predicted"/>
<evidence type="ECO:0000256" key="1">
    <source>
        <dbReference type="SAM" id="Coils"/>
    </source>
</evidence>
<gene>
    <name evidence="2" type="ORF">TPC1_16978</name>
</gene>
<sequence length="197" mass="22720">FVINNRREIPETMPDFPNDTLLMLAVQNNAIKSVLLLLKVEKCQQNAVGWTALHYACYSRNQKMIEILKDLEYNIQTTQQYKGIPAGSTAFQMCQILGVSANLDCPSVIQQSQSRSYSENQNYNLILSENKMLIEANQKLVQNQLKLESKIQRMQALEKDYIVYIEKLQDKIKHATEISQSLSKASKKHEQQLKLQR</sequence>
<protein>
    <submittedName>
        <fullName evidence="2">Ankyrin repeat-containing protein</fullName>
    </submittedName>
</protein>
<dbReference type="Pfam" id="PF12796">
    <property type="entry name" value="Ank_2"/>
    <property type="match status" value="1"/>
</dbReference>